<evidence type="ECO:0000313" key="2">
    <source>
        <dbReference type="EMBL" id="CAJ0686592.1"/>
    </source>
</evidence>
<evidence type="ECO:0000313" key="3">
    <source>
        <dbReference type="Proteomes" id="UP001189915"/>
    </source>
</evidence>
<dbReference type="EMBL" id="CATWAF010000001">
    <property type="protein sequence ID" value="CAJ0686592.1"/>
    <property type="molecule type" value="Genomic_DNA"/>
</dbReference>
<evidence type="ECO:0000256" key="1">
    <source>
        <dbReference type="SAM" id="Phobius"/>
    </source>
</evidence>
<reference evidence="2 3" key="1">
    <citation type="submission" date="2023-07" db="EMBL/GenBank/DDBJ databases">
        <authorList>
            <person name="Peeters C."/>
        </authorList>
    </citation>
    <scope>NUCLEOTIDE SEQUENCE [LARGE SCALE GENOMIC DNA]</scope>
    <source>
        <strain evidence="2 3">LMG 18091</strain>
    </source>
</reference>
<dbReference type="Proteomes" id="UP001189915">
    <property type="component" value="Unassembled WGS sequence"/>
</dbReference>
<keyword evidence="1" id="KW-0472">Membrane</keyword>
<accession>A0AAD2ELD3</accession>
<sequence length="235" mass="25041">MVIQLGQVSIPDAKGSLVTQPLENQLTATERYNLPSLRLQVLKALGLPGPDTGNSDSDLIFKSMKATAGRSPNVINVEVSAHSRESAASALEIALNVFSTAHRKLFDQAVSDVRGNLEITQHKLAAAERDYARVNEVIKSVATSGSIANAGSRDVLASNTITLINTQVIELRMRVATYQDALGPLRTYPTQEMGPAYVPARPTTPSIAAFILMGAAVGLMLGGSLVLLRESFRTA</sequence>
<comment type="caution">
    <text evidence="2">The sequence shown here is derived from an EMBL/GenBank/DDBJ whole genome shotgun (WGS) entry which is preliminary data.</text>
</comment>
<keyword evidence="3" id="KW-1185">Reference proteome</keyword>
<proteinExistence type="predicted"/>
<keyword evidence="1" id="KW-1133">Transmembrane helix</keyword>
<feature type="transmembrane region" description="Helical" evidence="1">
    <location>
        <begin position="207"/>
        <end position="228"/>
    </location>
</feature>
<name>A0AAD2ELD3_9RALS</name>
<dbReference type="AlphaFoldDB" id="A0AAD2ELD3"/>
<keyword evidence="1" id="KW-0812">Transmembrane</keyword>
<organism evidence="2 3">
    <name type="scientific">Ralstonia wenshanensis</name>
    <dbReference type="NCBI Taxonomy" id="2842456"/>
    <lineage>
        <taxon>Bacteria</taxon>
        <taxon>Pseudomonadati</taxon>
        <taxon>Pseudomonadota</taxon>
        <taxon>Betaproteobacteria</taxon>
        <taxon>Burkholderiales</taxon>
        <taxon>Burkholderiaceae</taxon>
        <taxon>Ralstonia</taxon>
    </lineage>
</organism>
<gene>
    <name evidence="2" type="ORF">LMG18091_00612</name>
</gene>
<protein>
    <submittedName>
        <fullName evidence="2">Uncharacterized protein</fullName>
    </submittedName>
</protein>